<evidence type="ECO:0000313" key="11">
    <source>
        <dbReference type="Proteomes" id="UP000033047"/>
    </source>
</evidence>
<evidence type="ECO:0000256" key="6">
    <source>
        <dbReference type="ARBA" id="ARBA00023134"/>
    </source>
</evidence>
<keyword evidence="6" id="KW-0342">GTP-binding</keyword>
<dbReference type="Proteomes" id="UP000033047">
    <property type="component" value="Unassembled WGS sequence"/>
</dbReference>
<keyword evidence="4 10" id="KW-0548">Nucleotidyltransferase</keyword>
<dbReference type="Gene3D" id="3.90.550.10">
    <property type="entry name" value="Spore Coat Polysaccharide Biosynthesis Protein SpsA, Chain A"/>
    <property type="match status" value="1"/>
</dbReference>
<dbReference type="GO" id="GO:0016853">
    <property type="term" value="F:isomerase activity"/>
    <property type="evidence" value="ECO:0007669"/>
    <property type="project" value="UniProtKB-KW"/>
</dbReference>
<evidence type="ECO:0000313" key="10">
    <source>
        <dbReference type="EMBL" id="KKB56152.1"/>
    </source>
</evidence>
<dbReference type="CDD" id="cd02509">
    <property type="entry name" value="GDP-M1P_Guanylyltransferase"/>
    <property type="match status" value="1"/>
</dbReference>
<accession>A0A0F5JFB6</accession>
<evidence type="ECO:0000256" key="3">
    <source>
        <dbReference type="ARBA" id="ARBA00022679"/>
    </source>
</evidence>
<dbReference type="STRING" id="927665.HMPREF1535_02126"/>
<dbReference type="InterPro" id="IPR005835">
    <property type="entry name" value="NTP_transferase_dom"/>
</dbReference>
<dbReference type="GO" id="GO:0004475">
    <property type="term" value="F:mannose-1-phosphate guanylyltransferase (GTP) activity"/>
    <property type="evidence" value="ECO:0007669"/>
    <property type="project" value="UniProtKB-EC"/>
</dbReference>
<organism evidence="10 11">
    <name type="scientific">Parabacteroides goldsteinii DSM 19448 = WAL 12034</name>
    <dbReference type="NCBI Taxonomy" id="927665"/>
    <lineage>
        <taxon>Bacteria</taxon>
        <taxon>Pseudomonadati</taxon>
        <taxon>Bacteroidota</taxon>
        <taxon>Bacteroidia</taxon>
        <taxon>Bacteroidales</taxon>
        <taxon>Tannerellaceae</taxon>
        <taxon>Parabacteroides</taxon>
    </lineage>
</organism>
<evidence type="ECO:0000256" key="7">
    <source>
        <dbReference type="ARBA" id="ARBA00047343"/>
    </source>
</evidence>
<dbReference type="GO" id="GO:0005525">
    <property type="term" value="F:GTP binding"/>
    <property type="evidence" value="ECO:0007669"/>
    <property type="project" value="UniProtKB-KW"/>
</dbReference>
<dbReference type="EMBL" id="AQHV01000011">
    <property type="protein sequence ID" value="KKB56152.1"/>
    <property type="molecule type" value="Genomic_DNA"/>
</dbReference>
<dbReference type="GO" id="GO:0009298">
    <property type="term" value="P:GDP-mannose biosynthetic process"/>
    <property type="evidence" value="ECO:0007669"/>
    <property type="project" value="TreeGrafter"/>
</dbReference>
<dbReference type="SUPFAM" id="SSF53448">
    <property type="entry name" value="Nucleotide-diphospho-sugar transferases"/>
    <property type="match status" value="1"/>
</dbReference>
<dbReference type="GeneID" id="69983390"/>
<dbReference type="InterPro" id="IPR051161">
    <property type="entry name" value="Mannose-6P_isomerase_type2"/>
</dbReference>
<evidence type="ECO:0000256" key="2">
    <source>
        <dbReference type="ARBA" id="ARBA00012387"/>
    </source>
</evidence>
<proteinExistence type="inferred from homology"/>
<dbReference type="RefSeq" id="WP_010800895.1">
    <property type="nucleotide sequence ID" value="NZ_KQ033912.1"/>
</dbReference>
<comment type="caution">
    <text evidence="10">The sequence shown here is derived from an EMBL/GenBank/DDBJ whole genome shotgun (WGS) entry which is preliminary data.</text>
</comment>
<dbReference type="HOGENOM" id="CLU_035527_0_1_10"/>
<dbReference type="Pfam" id="PF22640">
    <property type="entry name" value="ManC_GMP_beta-helix"/>
    <property type="match status" value="1"/>
</dbReference>
<name>A0A0F5JFB6_9BACT</name>
<dbReference type="AlphaFoldDB" id="A0A0F5JFB6"/>
<reference evidence="10 11" key="1">
    <citation type="submission" date="2013-04" db="EMBL/GenBank/DDBJ databases">
        <title>The Genome Sequence of Parabacteroides goldsteinii DSM 19448.</title>
        <authorList>
            <consortium name="The Broad Institute Genomics Platform"/>
            <person name="Earl A."/>
            <person name="Ward D."/>
            <person name="Feldgarden M."/>
            <person name="Gevers D."/>
            <person name="Martens E."/>
            <person name="Sakamoto M."/>
            <person name="Benno Y."/>
            <person name="Song Y."/>
            <person name="Liu C."/>
            <person name="Lee J."/>
            <person name="Bolanos M."/>
            <person name="Vaisanen M.L."/>
            <person name="Finegold S.M."/>
            <person name="Walker B."/>
            <person name="Young S."/>
            <person name="Zeng Q."/>
            <person name="Gargeya S."/>
            <person name="Fitzgerald M."/>
            <person name="Haas B."/>
            <person name="Abouelleil A."/>
            <person name="Allen A.W."/>
            <person name="Alvarado L."/>
            <person name="Arachchi H.M."/>
            <person name="Berlin A.M."/>
            <person name="Chapman S.B."/>
            <person name="Gainer-Dewar J."/>
            <person name="Goldberg J."/>
            <person name="Griggs A."/>
            <person name="Gujja S."/>
            <person name="Hansen M."/>
            <person name="Howarth C."/>
            <person name="Imamovic A."/>
            <person name="Ireland A."/>
            <person name="Larimer J."/>
            <person name="McCowan C."/>
            <person name="Murphy C."/>
            <person name="Pearson M."/>
            <person name="Poon T.W."/>
            <person name="Priest M."/>
            <person name="Roberts A."/>
            <person name="Saif S."/>
            <person name="Shea T."/>
            <person name="Sisk P."/>
            <person name="Sykes S."/>
            <person name="Wortman J."/>
            <person name="Nusbaum C."/>
            <person name="Birren B."/>
        </authorList>
    </citation>
    <scope>NUCLEOTIDE SEQUENCE [LARGE SCALE GENOMIC DNA]</scope>
    <source>
        <strain evidence="10 11">DSM 19448</strain>
    </source>
</reference>
<sequence length="360" mass="40810">MKDNYCVIMGGGIGSRFWPFSRESYPKQFLDFFGTGRSLLQMTFDRFSKIIPVENIFIVTNEAYADLIKEQLPELKEDQILLEPARRNTAPCIAYAAYHIRACNPNANIVVAPSDHLILKEDIFLKDVQKGLDFVKNNNALVTLGIKPSRPETGYGYIQSSDSMLGEFTKVKTFTEKPNLELAKVFYESGEFFWNSGLFVWNVNTILEAFAKYLPDIAVRFDLGKDKFNTENEREFIHENFPYCLKISIDYGIMEKADNVYMLCTDFGWADLGTWGSLFDLAPKDENNNAVLKNSNALLYESSGNVIAVGNSKRLAVIQGVEDCIVAESGNVLLICKKDDEQRIKQFVADAQIKYGKEFN</sequence>
<dbReference type="PATRIC" id="fig|927665.4.peg.2183"/>
<protein>
    <recommendedName>
        <fullName evidence="2">mannose-1-phosphate guanylyltransferase</fullName>
        <ecNumber evidence="2">2.7.7.13</ecNumber>
    </recommendedName>
</protein>
<evidence type="ECO:0000259" key="9">
    <source>
        <dbReference type="Pfam" id="PF22640"/>
    </source>
</evidence>
<dbReference type="InterPro" id="IPR049577">
    <property type="entry name" value="GMPP_N"/>
</dbReference>
<dbReference type="PANTHER" id="PTHR46390:SF1">
    <property type="entry name" value="MANNOSE-1-PHOSPHATE GUANYLYLTRANSFERASE"/>
    <property type="match status" value="1"/>
</dbReference>
<evidence type="ECO:0000256" key="1">
    <source>
        <dbReference type="ARBA" id="ARBA00006115"/>
    </source>
</evidence>
<keyword evidence="3 10" id="KW-0808">Transferase</keyword>
<keyword evidence="10" id="KW-0413">Isomerase</keyword>
<dbReference type="InterPro" id="IPR054566">
    <property type="entry name" value="ManC/GMP-like_b-helix"/>
</dbReference>
<comment type="catalytic activity">
    <reaction evidence="7">
        <text>alpha-D-mannose 1-phosphate + GTP + H(+) = GDP-alpha-D-mannose + diphosphate</text>
        <dbReference type="Rhea" id="RHEA:15229"/>
        <dbReference type="ChEBI" id="CHEBI:15378"/>
        <dbReference type="ChEBI" id="CHEBI:33019"/>
        <dbReference type="ChEBI" id="CHEBI:37565"/>
        <dbReference type="ChEBI" id="CHEBI:57527"/>
        <dbReference type="ChEBI" id="CHEBI:58409"/>
        <dbReference type="EC" id="2.7.7.13"/>
    </reaction>
</comment>
<dbReference type="SUPFAM" id="SSF159283">
    <property type="entry name" value="Guanosine diphospho-D-mannose pyrophosphorylase/mannose-6-phosphate isomerase linker domain"/>
    <property type="match status" value="1"/>
</dbReference>
<evidence type="ECO:0000256" key="5">
    <source>
        <dbReference type="ARBA" id="ARBA00022741"/>
    </source>
</evidence>
<evidence type="ECO:0000259" key="8">
    <source>
        <dbReference type="Pfam" id="PF00483"/>
    </source>
</evidence>
<dbReference type="InterPro" id="IPR029044">
    <property type="entry name" value="Nucleotide-diphossugar_trans"/>
</dbReference>
<gene>
    <name evidence="10" type="ORF">HMPREF1535_02126</name>
</gene>
<dbReference type="EC" id="2.7.7.13" evidence="2"/>
<feature type="domain" description="MannoseP isomerase/GMP-like beta-helix" evidence="9">
    <location>
        <begin position="303"/>
        <end position="348"/>
    </location>
</feature>
<dbReference type="Pfam" id="PF00483">
    <property type="entry name" value="NTP_transferase"/>
    <property type="match status" value="1"/>
</dbReference>
<feature type="domain" description="Nucleotidyl transferase" evidence="8">
    <location>
        <begin position="7"/>
        <end position="287"/>
    </location>
</feature>
<keyword evidence="5" id="KW-0547">Nucleotide-binding</keyword>
<dbReference type="FunFam" id="3.90.550.10:FF:000046">
    <property type="entry name" value="Mannose-1-phosphate guanylyltransferase (GDP)"/>
    <property type="match status" value="1"/>
</dbReference>
<evidence type="ECO:0000256" key="4">
    <source>
        <dbReference type="ARBA" id="ARBA00022695"/>
    </source>
</evidence>
<dbReference type="PANTHER" id="PTHR46390">
    <property type="entry name" value="MANNOSE-1-PHOSPHATE GUANYLYLTRANSFERASE"/>
    <property type="match status" value="1"/>
</dbReference>
<comment type="similarity">
    <text evidence="1">Belongs to the mannose-6-phosphate isomerase type 2 family.</text>
</comment>